<dbReference type="OrthoDB" id="3196789at2"/>
<keyword evidence="3" id="KW-1185">Reference proteome</keyword>
<sequence length="266" mass="30210">MDMIRIDIALRLVEERTRLGYSQANFAKQLNVSREGLRLYETGQRGISAEFLAGAAALGIDVQYVLTGIESENRKTVTAALQPSVNVSSQGTANVVQFAQLGSTINMVSTQKHVTNTKAEVKAGTEHISESQAAKLTKLVKYIVELESRVKKKPSSFRGVWASLNEYCGVTRYRLIPFTSYEKAETFLNRWIGRLNAQPMAAISDNIEWRKRRYAYIKINTKDDEKWLESYLRKNFQVTSLTDLSDDELTKVYRAVTGKKRRVKRN</sequence>
<evidence type="ECO:0000259" key="1">
    <source>
        <dbReference type="PROSITE" id="PS50943"/>
    </source>
</evidence>
<feature type="domain" description="HTH cro/C1-type" evidence="1">
    <location>
        <begin position="12"/>
        <end position="65"/>
    </location>
</feature>
<dbReference type="eggNOG" id="ENOG5032D3J">
    <property type="taxonomic scope" value="Bacteria"/>
</dbReference>
<dbReference type="EMBL" id="JMTB01000117">
    <property type="protein sequence ID" value="KFB99145.1"/>
    <property type="molecule type" value="Genomic_DNA"/>
</dbReference>
<dbReference type="Proteomes" id="UP000028630">
    <property type="component" value="Unassembled WGS sequence"/>
</dbReference>
<dbReference type="InterPro" id="IPR010982">
    <property type="entry name" value="Lambda_DNA-bd_dom_sf"/>
</dbReference>
<dbReference type="Pfam" id="PF01381">
    <property type="entry name" value="HTH_3"/>
    <property type="match status" value="1"/>
</dbReference>
<reference evidence="3" key="1">
    <citation type="submission" date="2014-05" db="EMBL/GenBank/DDBJ databases">
        <title>ATOL: Assembling a taxonomically balanced genome-scale reconstruction of the evolutionary history of the Enterobacteriaceae.</title>
        <authorList>
            <person name="Plunkett G. III"/>
            <person name="Neeno-Eckwall E.C."/>
            <person name="Glasner J.D."/>
            <person name="Perna N.T."/>
        </authorList>
    </citation>
    <scope>NUCLEOTIDE SEQUENCE [LARGE SCALE GENOMIC DNA]</scope>
    <source>
        <strain evidence="3">ATCC 49490</strain>
    </source>
</reference>
<dbReference type="Gene3D" id="1.10.260.40">
    <property type="entry name" value="lambda repressor-like DNA-binding domains"/>
    <property type="match status" value="1"/>
</dbReference>
<keyword evidence="2" id="KW-0238">DNA-binding</keyword>
<dbReference type="Pfam" id="PF10552">
    <property type="entry name" value="ORF6C"/>
    <property type="match status" value="1"/>
</dbReference>
<dbReference type="SUPFAM" id="SSF47413">
    <property type="entry name" value="lambda repressor-like DNA-binding domains"/>
    <property type="match status" value="1"/>
</dbReference>
<dbReference type="InterPro" id="IPR001387">
    <property type="entry name" value="Cro/C1-type_HTH"/>
</dbReference>
<dbReference type="GO" id="GO:0003677">
    <property type="term" value="F:DNA binding"/>
    <property type="evidence" value="ECO:0007669"/>
    <property type="project" value="UniProtKB-KW"/>
</dbReference>
<proteinExistence type="predicted"/>
<accession>A0A084ZNV1</accession>
<dbReference type="AlphaFoldDB" id="A0A084ZNV1"/>
<organism evidence="2 3">
    <name type="scientific">Trabulsiella guamensis ATCC 49490</name>
    <dbReference type="NCBI Taxonomy" id="1005994"/>
    <lineage>
        <taxon>Bacteria</taxon>
        <taxon>Pseudomonadati</taxon>
        <taxon>Pseudomonadota</taxon>
        <taxon>Gammaproteobacteria</taxon>
        <taxon>Enterobacterales</taxon>
        <taxon>Enterobacteriaceae</taxon>
        <taxon>Trabulsiella</taxon>
    </lineage>
</organism>
<name>A0A084ZNV1_9ENTR</name>
<protein>
    <submittedName>
        <fullName evidence="2">Putative DNA-binding protein</fullName>
    </submittedName>
</protein>
<dbReference type="RefSeq" id="WP_038161710.1">
    <property type="nucleotide sequence ID" value="NZ_JMTB01000117.1"/>
</dbReference>
<evidence type="ECO:0000313" key="2">
    <source>
        <dbReference type="EMBL" id="KFB99145.1"/>
    </source>
</evidence>
<dbReference type="InterPro" id="IPR018878">
    <property type="entry name" value="ORF6C_dom"/>
</dbReference>
<dbReference type="PROSITE" id="PS50943">
    <property type="entry name" value="HTH_CROC1"/>
    <property type="match status" value="1"/>
</dbReference>
<comment type="caution">
    <text evidence="2">The sequence shown here is derived from an EMBL/GenBank/DDBJ whole genome shotgun (WGS) entry which is preliminary data.</text>
</comment>
<evidence type="ECO:0000313" key="3">
    <source>
        <dbReference type="Proteomes" id="UP000028630"/>
    </source>
</evidence>
<gene>
    <name evidence="2" type="ORF">GTGU_04145</name>
</gene>
<dbReference type="CDD" id="cd00093">
    <property type="entry name" value="HTH_XRE"/>
    <property type="match status" value="1"/>
</dbReference>
<dbReference type="SMART" id="SM00530">
    <property type="entry name" value="HTH_XRE"/>
    <property type="match status" value="1"/>
</dbReference>